<dbReference type="PANTHER" id="PTHR31296:SF1">
    <property type="entry name" value="MITOCHONDRIAL PROTEIN C2ORF69"/>
    <property type="match status" value="1"/>
</dbReference>
<reference evidence="2" key="1">
    <citation type="submission" date="2022-02" db="EMBL/GenBank/DDBJ databases">
        <title>Atlantic sturgeon de novo genome assembly.</title>
        <authorList>
            <person name="Stock M."/>
            <person name="Klopp C."/>
            <person name="Guiguen Y."/>
            <person name="Cabau C."/>
            <person name="Parinello H."/>
            <person name="Santidrian Yebra-Pimentel E."/>
            <person name="Kuhl H."/>
            <person name="Dirks R.P."/>
            <person name="Guessner J."/>
            <person name="Wuertz S."/>
            <person name="Du K."/>
            <person name="Schartl M."/>
        </authorList>
    </citation>
    <scope>NUCLEOTIDE SEQUENCE</scope>
    <source>
        <strain evidence="2">STURGEONOMICS-FGT-2020</strain>
        <tissue evidence="2">Whole blood</tissue>
    </source>
</reference>
<evidence type="ECO:0000313" key="3">
    <source>
        <dbReference type="Proteomes" id="UP001230051"/>
    </source>
</evidence>
<evidence type="ECO:0000256" key="1">
    <source>
        <dbReference type="SAM" id="MobiDB-lite"/>
    </source>
</evidence>
<evidence type="ECO:0000313" key="2">
    <source>
        <dbReference type="EMBL" id="KAK1165844.1"/>
    </source>
</evidence>
<dbReference type="AlphaFoldDB" id="A0AAD8G6H3"/>
<comment type="caution">
    <text evidence="2">The sequence shown here is derived from an EMBL/GenBank/DDBJ whole genome shotgun (WGS) entry which is preliminary data.</text>
</comment>
<dbReference type="Proteomes" id="UP001230051">
    <property type="component" value="Unassembled WGS sequence"/>
</dbReference>
<keyword evidence="3" id="KW-1185">Reference proteome</keyword>
<dbReference type="InterPro" id="IPR018881">
    <property type="entry name" value="C2orf69_mit"/>
</dbReference>
<organism evidence="2 3">
    <name type="scientific">Acipenser oxyrinchus oxyrinchus</name>
    <dbReference type="NCBI Taxonomy" id="40147"/>
    <lineage>
        <taxon>Eukaryota</taxon>
        <taxon>Metazoa</taxon>
        <taxon>Chordata</taxon>
        <taxon>Craniata</taxon>
        <taxon>Vertebrata</taxon>
        <taxon>Euteleostomi</taxon>
        <taxon>Actinopterygii</taxon>
        <taxon>Chondrostei</taxon>
        <taxon>Acipenseriformes</taxon>
        <taxon>Acipenseridae</taxon>
        <taxon>Acipenser</taxon>
    </lineage>
</organism>
<feature type="region of interest" description="Disordered" evidence="1">
    <location>
        <begin position="58"/>
        <end position="87"/>
    </location>
</feature>
<accession>A0AAD8G6H3</accession>
<dbReference type="EMBL" id="JAGXEW010000012">
    <property type="protein sequence ID" value="KAK1165844.1"/>
    <property type="molecule type" value="Genomic_DNA"/>
</dbReference>
<protein>
    <submittedName>
        <fullName evidence="2">Uncharacterized protein</fullName>
    </submittedName>
</protein>
<dbReference type="GO" id="GO:0005739">
    <property type="term" value="C:mitochondrion"/>
    <property type="evidence" value="ECO:0007669"/>
    <property type="project" value="TreeGrafter"/>
</dbReference>
<name>A0AAD8G6H3_ACIOX</name>
<dbReference type="Pfam" id="PF10561">
    <property type="entry name" value="C2orf69"/>
    <property type="match status" value="1"/>
</dbReference>
<gene>
    <name evidence="2" type="ORF">AOXY_G14484</name>
</gene>
<proteinExistence type="predicted"/>
<sequence length="326" mass="35157">MTDESTDISQHPLPAPWYTSVNHRLSQEYEHVYRLLGKHGAESCSIRPGALAEIARRPGLRASPGKRDAASLPRCAQEPGRRSHTHGWTRESTCHILPGRCTEFPQGDVLAPREPAVAALEPGERGRAAVGVSREPACGWCGVGACTCTSSPASTTSCGFNRAVPPGPRASNGCPDGNSSSSVGSSPLLHCPLPSDLALTLVGFSKGCVVLNQLVYELRGARADPELAPFVASITDMYWLDGGHPGGSNTWVTSQESLKDLASSGIGVHSHVTPYEVCDPMWAWVGKEHKRFVRALRELGVPIVDKLHFENQLPSLEQHFRVLEEF</sequence>
<dbReference type="PANTHER" id="PTHR31296">
    <property type="entry name" value="UPF0565 PROTEIN C2ORF69"/>
    <property type="match status" value="1"/>
</dbReference>